<evidence type="ECO:0000259" key="1">
    <source>
        <dbReference type="PROSITE" id="PS51186"/>
    </source>
</evidence>
<organism evidence="2 3">
    <name type="scientific">Shimia sagamensis</name>
    <dbReference type="NCBI Taxonomy" id="1566352"/>
    <lineage>
        <taxon>Bacteria</taxon>
        <taxon>Pseudomonadati</taxon>
        <taxon>Pseudomonadota</taxon>
        <taxon>Alphaproteobacteria</taxon>
        <taxon>Rhodobacterales</taxon>
        <taxon>Roseobacteraceae</taxon>
    </lineage>
</organism>
<gene>
    <name evidence="2" type="ORF">SAMN06265373_105376</name>
</gene>
<dbReference type="Proteomes" id="UP001157961">
    <property type="component" value="Unassembled WGS sequence"/>
</dbReference>
<dbReference type="PANTHER" id="PTHR43792">
    <property type="entry name" value="GNAT FAMILY, PUTATIVE (AFU_ORTHOLOGUE AFUA_3G00765)-RELATED-RELATED"/>
    <property type="match status" value="1"/>
</dbReference>
<reference evidence="2 3" key="1">
    <citation type="submission" date="2017-05" db="EMBL/GenBank/DDBJ databases">
        <authorList>
            <person name="Varghese N."/>
            <person name="Submissions S."/>
        </authorList>
    </citation>
    <scope>NUCLEOTIDE SEQUENCE [LARGE SCALE GENOMIC DNA]</scope>
    <source>
        <strain evidence="2 3">DSM 29734</strain>
    </source>
</reference>
<evidence type="ECO:0000313" key="3">
    <source>
        <dbReference type="Proteomes" id="UP001157961"/>
    </source>
</evidence>
<sequence length="173" mass="19184">MSLRVNIPVIETERLRLRAPQLSDLEQMVAFYASDRSAFVGGARDEAATFTSLTSRIGHWVVREHGLWHFEEKETGTFMGWAGVINAPGWHEPELGWTVMADGEGKGYASEAAIAARTYAANHFGMPHLMSYLAPANSRSVAMAKRLGATFECEHQLHGQFCHVYRHPKVGAV</sequence>
<dbReference type="PROSITE" id="PS51186">
    <property type="entry name" value="GNAT"/>
    <property type="match status" value="1"/>
</dbReference>
<comment type="caution">
    <text evidence="2">The sequence shown here is derived from an EMBL/GenBank/DDBJ whole genome shotgun (WGS) entry which is preliminary data.</text>
</comment>
<dbReference type="Gene3D" id="3.40.630.30">
    <property type="match status" value="1"/>
</dbReference>
<dbReference type="SUPFAM" id="SSF55729">
    <property type="entry name" value="Acyl-CoA N-acyltransferases (Nat)"/>
    <property type="match status" value="1"/>
</dbReference>
<feature type="domain" description="N-acetyltransferase" evidence="1">
    <location>
        <begin position="15"/>
        <end position="173"/>
    </location>
</feature>
<dbReference type="InterPro" id="IPR000182">
    <property type="entry name" value="GNAT_dom"/>
</dbReference>
<dbReference type="PANTHER" id="PTHR43792:SF1">
    <property type="entry name" value="N-ACETYLTRANSFERASE DOMAIN-CONTAINING PROTEIN"/>
    <property type="match status" value="1"/>
</dbReference>
<evidence type="ECO:0000313" key="2">
    <source>
        <dbReference type="EMBL" id="SMP27207.1"/>
    </source>
</evidence>
<keyword evidence="3" id="KW-1185">Reference proteome</keyword>
<proteinExistence type="predicted"/>
<dbReference type="Pfam" id="PF13302">
    <property type="entry name" value="Acetyltransf_3"/>
    <property type="match status" value="1"/>
</dbReference>
<dbReference type="RefSeq" id="WP_283426770.1">
    <property type="nucleotide sequence ID" value="NZ_FXTY01000005.1"/>
</dbReference>
<dbReference type="InterPro" id="IPR051531">
    <property type="entry name" value="N-acetyltransferase"/>
</dbReference>
<dbReference type="InterPro" id="IPR016181">
    <property type="entry name" value="Acyl_CoA_acyltransferase"/>
</dbReference>
<dbReference type="EMBL" id="FXTY01000005">
    <property type="protein sequence ID" value="SMP27207.1"/>
    <property type="molecule type" value="Genomic_DNA"/>
</dbReference>
<accession>A0ABY1P9I5</accession>
<protein>
    <submittedName>
        <fullName evidence="2">Protein N-acetyltransferase, RimJ/RimL family</fullName>
    </submittedName>
</protein>
<name>A0ABY1P9I5_9RHOB</name>